<dbReference type="PROSITE" id="PS50208">
    <property type="entry name" value="CASPASE_P20"/>
    <property type="match status" value="1"/>
</dbReference>
<dbReference type="InterPro" id="IPR015917">
    <property type="entry name" value="Pept_C14A"/>
</dbReference>
<sequence>MFNPIEIPYVSKSDMPKHSHYLILGTRVDVLGDESATEKKLREMNESLIECKANKKVIPRNKREIIFPVNTLLPAGSKEREGASESLCDAVSNCKVAMVAKLPVRLFTFEIALQREAKKKKRSFLTRHEVIQIGKSLRLDKESESDIDEAVRYLHDVTIILYYHEVLPNIIFVDPKPILDTFSHLIAITYVDHDKLNLIANPSPSPEERHSLINFGLFKESLLAIIGEKIFNEDFQPSHMITLLLHLHIIAKVEKREDYFFPCALPSHGLLNDPPTEIRPLLIAWEIDETTLAIPQGLFPLTIVHLLEQKDVVDFCPEGNEYYRYHDAMSLRVYKKYTIDIINHYTHIEIRFDGCKEFCPQIRELVTEAIKKSNDDLKVASSSVPEESQVNGGETNGTTPKHHVDNTDEDGSGQDLRLPKVCVGKKDEDDYDDEVVYLMNTTPWGYCLIINMKKGREDGNEKDTDKLRTLFKHDLQFAFRVYNNLKAEDIDNLMKNVKEASHQWSCCFIMFILAHGGTENMSAYFLTSDNKRYKVSSIKKKIESIDDLNGKPKLLFIQSCRGDLLDTGLEVLDGNHGEKNKTPSKIPRGSDFLTSFATIEDYAACRGADGSRFIQCLCDVFTEYRDKWDVVTMMTMVTKEVAAIARDVEGEGGIAKGVRQNPETTFTFRKFLFFGKPPQWVFTPLNKK</sequence>
<proteinExistence type="inferred from homology"/>
<comment type="similarity">
    <text evidence="1 3">Belongs to the peptidase C14A family.</text>
</comment>
<evidence type="ECO:0000256" key="3">
    <source>
        <dbReference type="RuleBase" id="RU003971"/>
    </source>
</evidence>
<dbReference type="EnsemblMetazoa" id="Aqu2.1.10113_001">
    <property type="protein sequence ID" value="Aqu2.1.10113_001"/>
    <property type="gene ID" value="Aqu2.1.10113"/>
</dbReference>
<dbReference type="GO" id="GO:0005737">
    <property type="term" value="C:cytoplasm"/>
    <property type="evidence" value="ECO:0007669"/>
    <property type="project" value="UniProtKB-ARBA"/>
</dbReference>
<dbReference type="OrthoDB" id="6097640at2759"/>
<feature type="compositionally biased region" description="Polar residues" evidence="4">
    <location>
        <begin position="380"/>
        <end position="399"/>
    </location>
</feature>
<organism evidence="7">
    <name type="scientific">Amphimedon queenslandica</name>
    <name type="common">Sponge</name>
    <dbReference type="NCBI Taxonomy" id="400682"/>
    <lineage>
        <taxon>Eukaryota</taxon>
        <taxon>Metazoa</taxon>
        <taxon>Porifera</taxon>
        <taxon>Demospongiae</taxon>
        <taxon>Heteroscleromorpha</taxon>
        <taxon>Haplosclerida</taxon>
        <taxon>Niphatidae</taxon>
        <taxon>Amphimedon</taxon>
    </lineage>
</organism>
<dbReference type="PANTHER" id="PTHR48169:SF1">
    <property type="entry name" value="ASTROCYTIC PHOSPHOPROTEIN PEA-15"/>
    <property type="match status" value="1"/>
</dbReference>
<dbReference type="GO" id="GO:0043067">
    <property type="term" value="P:regulation of programmed cell death"/>
    <property type="evidence" value="ECO:0007669"/>
    <property type="project" value="UniProtKB-ARBA"/>
</dbReference>
<dbReference type="InterPro" id="IPR011600">
    <property type="entry name" value="Pept_C14_caspase"/>
</dbReference>
<dbReference type="InParanoid" id="A0A1X7T6G9"/>
<evidence type="ECO:0000256" key="4">
    <source>
        <dbReference type="SAM" id="MobiDB-lite"/>
    </source>
</evidence>
<protein>
    <recommendedName>
        <fullName evidence="8">Caspase family p20 domain-containing protein</fullName>
    </recommendedName>
</protein>
<dbReference type="AlphaFoldDB" id="A0A1X7T6G9"/>
<evidence type="ECO:0000256" key="1">
    <source>
        <dbReference type="ARBA" id="ARBA00010134"/>
    </source>
</evidence>
<reference evidence="7" key="1">
    <citation type="submission" date="2017-05" db="UniProtKB">
        <authorList>
            <consortium name="EnsemblMetazoa"/>
        </authorList>
    </citation>
    <scope>IDENTIFICATION</scope>
</reference>
<dbReference type="Gene3D" id="3.40.50.1460">
    <property type="match status" value="1"/>
</dbReference>
<dbReference type="SMART" id="SM00115">
    <property type="entry name" value="CASc"/>
    <property type="match status" value="1"/>
</dbReference>
<keyword evidence="2" id="KW-0053">Apoptosis</keyword>
<evidence type="ECO:0000259" key="5">
    <source>
        <dbReference type="PROSITE" id="PS50207"/>
    </source>
</evidence>
<evidence type="ECO:0008006" key="8">
    <source>
        <dbReference type="Google" id="ProtNLM"/>
    </source>
</evidence>
<evidence type="ECO:0000256" key="2">
    <source>
        <dbReference type="ARBA" id="ARBA00022703"/>
    </source>
</evidence>
<dbReference type="SUPFAM" id="SSF52129">
    <property type="entry name" value="Caspase-like"/>
    <property type="match status" value="1"/>
</dbReference>
<dbReference type="PRINTS" id="PR00376">
    <property type="entry name" value="IL1BCENZYME"/>
</dbReference>
<dbReference type="GO" id="GO:0004197">
    <property type="term" value="F:cysteine-type endopeptidase activity"/>
    <property type="evidence" value="ECO:0007669"/>
    <property type="project" value="InterPro"/>
</dbReference>
<dbReference type="PANTHER" id="PTHR48169">
    <property type="entry name" value="DED DOMAIN-CONTAINING PROTEIN"/>
    <property type="match status" value="1"/>
</dbReference>
<dbReference type="STRING" id="400682.A0A1X7T6G9"/>
<dbReference type="GO" id="GO:0051604">
    <property type="term" value="P:protein maturation"/>
    <property type="evidence" value="ECO:0007669"/>
    <property type="project" value="UniProtKB-ARBA"/>
</dbReference>
<feature type="domain" description="Caspase family p10" evidence="5">
    <location>
        <begin position="582"/>
        <end position="675"/>
    </location>
</feature>
<dbReference type="eggNOG" id="KOG3573">
    <property type="taxonomic scope" value="Eukaryota"/>
</dbReference>
<dbReference type="GO" id="GO:0006915">
    <property type="term" value="P:apoptotic process"/>
    <property type="evidence" value="ECO:0007669"/>
    <property type="project" value="UniProtKB-KW"/>
</dbReference>
<dbReference type="InterPro" id="IPR001309">
    <property type="entry name" value="Pept_C14_p20"/>
</dbReference>
<feature type="domain" description="Caspase family p20" evidence="6">
    <location>
        <begin position="458"/>
        <end position="564"/>
    </location>
</feature>
<dbReference type="Pfam" id="PF00656">
    <property type="entry name" value="Peptidase_C14"/>
    <property type="match status" value="1"/>
</dbReference>
<accession>A0A1X7T6G9</accession>
<evidence type="ECO:0000259" key="6">
    <source>
        <dbReference type="PROSITE" id="PS50208"/>
    </source>
</evidence>
<dbReference type="GO" id="GO:0006508">
    <property type="term" value="P:proteolysis"/>
    <property type="evidence" value="ECO:0007669"/>
    <property type="project" value="InterPro"/>
</dbReference>
<dbReference type="Gene3D" id="1.10.10.10">
    <property type="entry name" value="Winged helix-like DNA-binding domain superfamily/Winged helix DNA-binding domain"/>
    <property type="match status" value="1"/>
</dbReference>
<evidence type="ECO:0000313" key="7">
    <source>
        <dbReference type="EnsemblMetazoa" id="Aqu2.1.10113_001"/>
    </source>
</evidence>
<dbReference type="InterPro" id="IPR036388">
    <property type="entry name" value="WH-like_DNA-bd_sf"/>
</dbReference>
<dbReference type="InterPro" id="IPR029030">
    <property type="entry name" value="Caspase-like_dom_sf"/>
</dbReference>
<name>A0A1X7T6G9_AMPQE</name>
<feature type="region of interest" description="Disordered" evidence="4">
    <location>
        <begin position="377"/>
        <end position="414"/>
    </location>
</feature>
<dbReference type="PROSITE" id="PS50207">
    <property type="entry name" value="CASPASE_P10"/>
    <property type="match status" value="1"/>
</dbReference>
<dbReference type="InterPro" id="IPR002138">
    <property type="entry name" value="Pept_C14_p10"/>
</dbReference>